<organism evidence="10 11">
    <name type="scientific">Pedobacter aquae</name>
    <dbReference type="NCBI Taxonomy" id="2605747"/>
    <lineage>
        <taxon>Bacteria</taxon>
        <taxon>Pseudomonadati</taxon>
        <taxon>Bacteroidota</taxon>
        <taxon>Sphingobacteriia</taxon>
        <taxon>Sphingobacteriales</taxon>
        <taxon>Sphingobacteriaceae</taxon>
        <taxon>Pedobacter</taxon>
    </lineage>
</organism>
<evidence type="ECO:0000256" key="7">
    <source>
        <dbReference type="SAM" id="MobiDB-lite"/>
    </source>
</evidence>
<protein>
    <submittedName>
        <fullName evidence="10">C-type cytochrome</fullName>
    </submittedName>
</protein>
<dbReference type="SUPFAM" id="SSF46626">
    <property type="entry name" value="Cytochrome c"/>
    <property type="match status" value="1"/>
</dbReference>
<evidence type="ECO:0000256" key="4">
    <source>
        <dbReference type="ARBA" id="ARBA00022982"/>
    </source>
</evidence>
<keyword evidence="5 6" id="KW-0408">Iron</keyword>
<keyword evidence="8" id="KW-0732">Signal</keyword>
<dbReference type="KEGG" id="pej:FYC62_11940"/>
<dbReference type="InterPro" id="IPR009056">
    <property type="entry name" value="Cyt_c-like_dom"/>
</dbReference>
<evidence type="ECO:0000256" key="5">
    <source>
        <dbReference type="ARBA" id="ARBA00023004"/>
    </source>
</evidence>
<keyword evidence="2 6" id="KW-0349">Heme</keyword>
<feature type="chain" id="PRO_5022976981" evidence="8">
    <location>
        <begin position="21"/>
        <end position="132"/>
    </location>
</feature>
<feature type="signal peptide" evidence="8">
    <location>
        <begin position="1"/>
        <end position="20"/>
    </location>
</feature>
<feature type="domain" description="Cytochrome c" evidence="9">
    <location>
        <begin position="46"/>
        <end position="131"/>
    </location>
</feature>
<keyword evidence="1" id="KW-0813">Transport</keyword>
<dbReference type="GO" id="GO:0009055">
    <property type="term" value="F:electron transfer activity"/>
    <property type="evidence" value="ECO:0007669"/>
    <property type="project" value="InterPro"/>
</dbReference>
<keyword evidence="4" id="KW-0249">Electron transport</keyword>
<dbReference type="RefSeq" id="WP_039448809.1">
    <property type="nucleotide sequence ID" value="NZ_CP043329.1"/>
</dbReference>
<dbReference type="InterPro" id="IPR036909">
    <property type="entry name" value="Cyt_c-like_dom_sf"/>
</dbReference>
<dbReference type="EMBL" id="CP043329">
    <property type="protein sequence ID" value="QEK52273.1"/>
    <property type="molecule type" value="Genomic_DNA"/>
</dbReference>
<gene>
    <name evidence="10" type="ORF">FYC62_11940</name>
</gene>
<evidence type="ECO:0000313" key="11">
    <source>
        <dbReference type="Proteomes" id="UP000323653"/>
    </source>
</evidence>
<evidence type="ECO:0000256" key="1">
    <source>
        <dbReference type="ARBA" id="ARBA00022448"/>
    </source>
</evidence>
<dbReference type="GO" id="GO:0005506">
    <property type="term" value="F:iron ion binding"/>
    <property type="evidence" value="ECO:0007669"/>
    <property type="project" value="InterPro"/>
</dbReference>
<evidence type="ECO:0000256" key="6">
    <source>
        <dbReference type="PIRSR" id="PIRSR602324-1"/>
    </source>
</evidence>
<feature type="binding site" description="covalent" evidence="6">
    <location>
        <position position="109"/>
    </location>
    <ligand>
        <name>heme c</name>
        <dbReference type="ChEBI" id="CHEBI:61717"/>
    </ligand>
</feature>
<keyword evidence="11" id="KW-1185">Reference proteome</keyword>
<evidence type="ECO:0000259" key="9">
    <source>
        <dbReference type="PROSITE" id="PS51007"/>
    </source>
</evidence>
<feature type="binding site" description="covalent" evidence="6">
    <location>
        <position position="64"/>
    </location>
    <ligand>
        <name>heme c</name>
        <dbReference type="ChEBI" id="CHEBI:61717"/>
    </ligand>
</feature>
<evidence type="ECO:0000313" key="10">
    <source>
        <dbReference type="EMBL" id="QEK52273.1"/>
    </source>
</evidence>
<dbReference type="Gene3D" id="1.10.760.10">
    <property type="entry name" value="Cytochrome c-like domain"/>
    <property type="match status" value="1"/>
</dbReference>
<evidence type="ECO:0000256" key="8">
    <source>
        <dbReference type="SAM" id="SignalP"/>
    </source>
</evidence>
<proteinExistence type="predicted"/>
<keyword evidence="3 6" id="KW-0479">Metal-binding</keyword>
<dbReference type="AlphaFoldDB" id="A0A5C0VKP8"/>
<feature type="binding site" description="covalent" evidence="6">
    <location>
        <position position="60"/>
    </location>
    <ligand>
        <name>heme c</name>
        <dbReference type="ChEBI" id="CHEBI:61717"/>
    </ligand>
</feature>
<evidence type="ECO:0000256" key="3">
    <source>
        <dbReference type="ARBA" id="ARBA00022723"/>
    </source>
</evidence>
<comment type="PTM">
    <text evidence="6">Binds 1 heme c group covalently per subunit.</text>
</comment>
<dbReference type="InterPro" id="IPR002324">
    <property type="entry name" value="Cyt_c_ID"/>
</dbReference>
<dbReference type="Pfam" id="PF00034">
    <property type="entry name" value="Cytochrom_C"/>
    <property type="match status" value="1"/>
</dbReference>
<reference evidence="10 11" key="1">
    <citation type="submission" date="2019-08" db="EMBL/GenBank/DDBJ databases">
        <title>Pedobacter sp. nov., isolated from Han river, South Korea.</title>
        <authorList>
            <person name="Lee D.-H."/>
            <person name="Kim Y.-S."/>
            <person name="Hwang E.-M."/>
            <person name="Le Tran T.C."/>
            <person name="Cha C.-J."/>
        </authorList>
    </citation>
    <scope>NUCLEOTIDE SEQUENCE [LARGE SCALE GENOMIC DNA]</scope>
    <source>
        <strain evidence="10 11">CJ43</strain>
    </source>
</reference>
<feature type="compositionally biased region" description="Low complexity" evidence="7">
    <location>
        <begin position="26"/>
        <end position="46"/>
    </location>
</feature>
<name>A0A5C0VKP8_9SPHI</name>
<evidence type="ECO:0000256" key="2">
    <source>
        <dbReference type="ARBA" id="ARBA00022617"/>
    </source>
</evidence>
<dbReference type="PRINTS" id="PR00606">
    <property type="entry name" value="CYTCHROMECID"/>
</dbReference>
<accession>A0A5C0VKP8</accession>
<sequence length="132" mass="13817">MKINKVLSLSILAVSLWACGGGSQQSAESTNSEATAVAESATTPAAEEPKGKQLIAQSDCLGCHKEQQKLVGPSYADVAAKYEATPENIAMLAGKIINGGQGNWGEVPMSAHPQVSQADAEEMVKYILTIKK</sequence>
<feature type="region of interest" description="Disordered" evidence="7">
    <location>
        <begin position="25"/>
        <end position="51"/>
    </location>
</feature>
<dbReference type="Proteomes" id="UP000323653">
    <property type="component" value="Chromosome"/>
</dbReference>
<dbReference type="GO" id="GO:0020037">
    <property type="term" value="F:heme binding"/>
    <property type="evidence" value="ECO:0007669"/>
    <property type="project" value="InterPro"/>
</dbReference>
<dbReference type="PROSITE" id="PS51007">
    <property type="entry name" value="CYTC"/>
    <property type="match status" value="1"/>
</dbReference>